<dbReference type="EMBL" id="CAFBOX010000130">
    <property type="protein sequence ID" value="CAB5001073.1"/>
    <property type="molecule type" value="Genomic_DNA"/>
</dbReference>
<dbReference type="InterPro" id="IPR049049">
    <property type="entry name" value="Beta-AFase-like_GH127_C"/>
</dbReference>
<feature type="domain" description="Non-reducing end beta-L-arabinofuranosidase-like GH127 middle" evidence="2">
    <location>
        <begin position="433"/>
        <end position="527"/>
    </location>
</feature>
<dbReference type="GO" id="GO:0005975">
    <property type="term" value="P:carbohydrate metabolic process"/>
    <property type="evidence" value="ECO:0007669"/>
    <property type="project" value="InterPro"/>
</dbReference>
<evidence type="ECO:0000259" key="2">
    <source>
        <dbReference type="Pfam" id="PF20736"/>
    </source>
</evidence>
<dbReference type="Pfam" id="PF07944">
    <property type="entry name" value="Beta-AFase-like_GH127_cat"/>
    <property type="match status" value="1"/>
</dbReference>
<evidence type="ECO:0000259" key="1">
    <source>
        <dbReference type="Pfam" id="PF07944"/>
    </source>
</evidence>
<evidence type="ECO:0000259" key="3">
    <source>
        <dbReference type="Pfam" id="PF20737"/>
    </source>
</evidence>
<name>A0A6J7PD13_9ZZZZ</name>
<dbReference type="Pfam" id="PF20737">
    <property type="entry name" value="Glyco_hydro127C"/>
    <property type="match status" value="1"/>
</dbReference>
<dbReference type="Pfam" id="PF20736">
    <property type="entry name" value="Glyco_hydro127M"/>
    <property type="match status" value="1"/>
</dbReference>
<dbReference type="InterPro" id="IPR008928">
    <property type="entry name" value="6-hairpin_glycosidase_sf"/>
</dbReference>
<accession>A0A6J7PD13</accession>
<dbReference type="InterPro" id="IPR049174">
    <property type="entry name" value="Beta-AFase-like"/>
</dbReference>
<dbReference type="InterPro" id="IPR012878">
    <property type="entry name" value="Beta-AFase-like_GH127_cat"/>
</dbReference>
<dbReference type="PANTHER" id="PTHR43465">
    <property type="entry name" value="DUF1680 DOMAIN PROTEIN (AFU_ORTHOLOGUE AFUA_1G08910)"/>
    <property type="match status" value="1"/>
</dbReference>
<organism evidence="4">
    <name type="scientific">freshwater metagenome</name>
    <dbReference type="NCBI Taxonomy" id="449393"/>
    <lineage>
        <taxon>unclassified sequences</taxon>
        <taxon>metagenomes</taxon>
        <taxon>ecological metagenomes</taxon>
    </lineage>
</organism>
<feature type="domain" description="Non-reducing end beta-L-arabinofuranosidase-like GH127 catalytic" evidence="1">
    <location>
        <begin position="34"/>
        <end position="422"/>
    </location>
</feature>
<dbReference type="InterPro" id="IPR049046">
    <property type="entry name" value="Beta-AFase-like_GH127_middle"/>
</dbReference>
<reference evidence="4" key="1">
    <citation type="submission" date="2020-05" db="EMBL/GenBank/DDBJ databases">
        <authorList>
            <person name="Chiriac C."/>
            <person name="Salcher M."/>
            <person name="Ghai R."/>
            <person name="Kavagutti S V."/>
        </authorList>
    </citation>
    <scope>NUCLEOTIDE SEQUENCE</scope>
</reference>
<sequence>MGANTMKKGFIDGPVKVLRKELVKTEPIGLNEFKLTDQSWLGKRQVINAEKTIPHLIEQLVKTGALANFQNYGTDKFEFKGLWFADHDVKKSLEGFFWNQNFVGNEAFSAFIQECTDALKNAQEPDGYLNTWFGGVHPDKKFSDFASGHEMYNAGHLIQSAIAQNRVSENAPVMGIARKLADLLVKKFGTPETLQMCGHPEIETALIELYRETGEKSYLNLAELMIRGRGFRKIKDKTKQPFITDAAYLQDHTPATSATKATGHAVRQIYLNTAVVDLYMENAEKALLEAQEKMWEDTVYTKMFVTGGLGVHHRAEDFGDSYELPNDRGYQETCVAIANVMWSWRLLLITGKRRYADVIELSLFNTIAGSLSTDGCNFFYSNPLHLRRDHIDFSDNASPQRIPWYACPCCPPNITRLIASVNHYLVSKKANELSLHIYADGKLSTTLENGLQVDLDVKTRYPFDEKVTINNASKGQYVLKLRIPDWCSSFDIKLNSKPLDKQVVVEGYLHLDREWSAGDSVELTLSMPAEFIAPNPRIDASRGCVAMRLGPIIYAIEQEDVQDKKLEVEDFVVDTSVTPVVKNIDFPIHGATKALTISGGYLRAPNPESPAYFALGEKINIQTASATAIPYFLWGNRGFGGMRVWVPES</sequence>
<protein>
    <submittedName>
        <fullName evidence="4">Unannotated protein</fullName>
    </submittedName>
</protein>
<gene>
    <name evidence="4" type="ORF">UFOPK4035_00774</name>
</gene>
<dbReference type="SUPFAM" id="SSF48208">
    <property type="entry name" value="Six-hairpin glycosidases"/>
    <property type="match status" value="1"/>
</dbReference>
<dbReference type="PANTHER" id="PTHR43465:SF2">
    <property type="entry name" value="DUF1680 DOMAIN PROTEIN (AFU_ORTHOLOGUE AFUA_1G08910)"/>
    <property type="match status" value="1"/>
</dbReference>
<proteinExistence type="predicted"/>
<dbReference type="AlphaFoldDB" id="A0A6J7PD13"/>
<feature type="domain" description="Non-reducing end beta-L-arabinofuranosidase-like GH127 C-terminal" evidence="3">
    <location>
        <begin position="530"/>
        <end position="647"/>
    </location>
</feature>
<evidence type="ECO:0000313" key="4">
    <source>
        <dbReference type="EMBL" id="CAB5001073.1"/>
    </source>
</evidence>